<dbReference type="GO" id="GO:0020037">
    <property type="term" value="F:heme binding"/>
    <property type="evidence" value="ECO:0007669"/>
    <property type="project" value="TreeGrafter"/>
</dbReference>
<keyword evidence="1" id="KW-1133">Transmembrane helix</keyword>
<dbReference type="InterPro" id="IPR036374">
    <property type="entry name" value="OxRdtase_Mopterin-bd_sf"/>
</dbReference>
<dbReference type="Gene3D" id="2.60.40.650">
    <property type="match status" value="1"/>
</dbReference>
<keyword evidence="1" id="KW-0472">Membrane</keyword>
<dbReference type="InterPro" id="IPR014756">
    <property type="entry name" value="Ig_E-set"/>
</dbReference>
<dbReference type="GO" id="GO:0006790">
    <property type="term" value="P:sulfur compound metabolic process"/>
    <property type="evidence" value="ECO:0007669"/>
    <property type="project" value="TreeGrafter"/>
</dbReference>
<gene>
    <name evidence="3" type="ORF">UFOPK2579_00999</name>
</gene>
<organism evidence="3">
    <name type="scientific">freshwater metagenome</name>
    <dbReference type="NCBI Taxonomy" id="449393"/>
    <lineage>
        <taxon>unclassified sequences</taxon>
        <taxon>metagenomes</taxon>
        <taxon>ecological metagenomes</taxon>
    </lineage>
</organism>
<dbReference type="Gene3D" id="3.90.420.10">
    <property type="entry name" value="Oxidoreductase, molybdopterin-binding domain"/>
    <property type="match status" value="1"/>
</dbReference>
<proteinExistence type="predicted"/>
<dbReference type="SUPFAM" id="SSF56524">
    <property type="entry name" value="Oxidoreductase molybdopterin-binding domain"/>
    <property type="match status" value="1"/>
</dbReference>
<dbReference type="SUPFAM" id="SSF81296">
    <property type="entry name" value="E set domains"/>
    <property type="match status" value="1"/>
</dbReference>
<dbReference type="EMBL" id="CAEZXR010000098">
    <property type="protein sequence ID" value="CAB4702335.1"/>
    <property type="molecule type" value="Genomic_DNA"/>
</dbReference>
<accession>A0A6J6PZT5</accession>
<dbReference type="GO" id="GO:0008482">
    <property type="term" value="F:sulfite oxidase activity"/>
    <property type="evidence" value="ECO:0007669"/>
    <property type="project" value="TreeGrafter"/>
</dbReference>
<keyword evidence="1" id="KW-0812">Transmembrane</keyword>
<feature type="transmembrane region" description="Helical" evidence="1">
    <location>
        <begin position="163"/>
        <end position="185"/>
    </location>
</feature>
<feature type="transmembrane region" description="Helical" evidence="1">
    <location>
        <begin position="117"/>
        <end position="137"/>
    </location>
</feature>
<evidence type="ECO:0000259" key="2">
    <source>
        <dbReference type="Pfam" id="PF00174"/>
    </source>
</evidence>
<dbReference type="GO" id="GO:0043546">
    <property type="term" value="F:molybdopterin cofactor binding"/>
    <property type="evidence" value="ECO:0007669"/>
    <property type="project" value="TreeGrafter"/>
</dbReference>
<feature type="domain" description="Oxidoreductase molybdopterin-binding" evidence="2">
    <location>
        <begin position="237"/>
        <end position="389"/>
    </location>
</feature>
<name>A0A6J6PZT5_9ZZZZ</name>
<dbReference type="Pfam" id="PF00174">
    <property type="entry name" value="Oxidored_molyb"/>
    <property type="match status" value="1"/>
</dbReference>
<dbReference type="PANTHER" id="PTHR19372:SF7">
    <property type="entry name" value="SULFITE OXIDASE, MITOCHONDRIAL"/>
    <property type="match status" value="1"/>
</dbReference>
<feature type="transmembrane region" description="Helical" evidence="1">
    <location>
        <begin position="91"/>
        <end position="111"/>
    </location>
</feature>
<dbReference type="InterPro" id="IPR000572">
    <property type="entry name" value="OxRdtase_Mopterin-bd_dom"/>
</dbReference>
<reference evidence="3" key="1">
    <citation type="submission" date="2020-05" db="EMBL/GenBank/DDBJ databases">
        <authorList>
            <person name="Chiriac C."/>
            <person name="Salcher M."/>
            <person name="Ghai R."/>
            <person name="Kavagutti S V."/>
        </authorList>
    </citation>
    <scope>NUCLEOTIDE SEQUENCE</scope>
</reference>
<sequence>MKPRRDLWPAAGLVAGIAGLLMSYFVAMVMTIRDSPLVAIAELVIRWTPGPVAEKAIKFLGHQDKAFLIVMILLITGAVFAWTGRAAQRTWWLPVVVYSVLALIGGGAVLSQHNASTIDLVPVAAGYVTWTVCLSLLTEPLRRGERASEIDASTPGSHTRRTFMLRAGLMVGAGVVLGAVGRVVGAGRRHVEETRRLLKLTGITPPVVPEGARLGVDGVTAWETPSDTFYQIHTAIVVPAIEPSDWTLRIHGMVDREIVLTYDDLLARQLTEAWITLNCVSNPVGGDLIGNAWWSGVRIAPLLAEAGVQAGADAVLQTSDDGWTCGTPLDALTDDRDAMLAVAMNGRPLPIDHGFPVRTIVPGLYGYVSGTKWVRDFEVTRFADFEAYWTQRGWGERGPVKIASRVDVPRSGETVTAGEVRFGGVAWCQHVGISGVEISVDGGDWITAEIGASPSADTWVQWTATAEVGEGDHLVAVRAIDGEGEVQTSEEADVLPDGATGLHVRDFTAQA</sequence>
<evidence type="ECO:0000313" key="3">
    <source>
        <dbReference type="EMBL" id="CAB4702335.1"/>
    </source>
</evidence>
<feature type="transmembrane region" description="Helical" evidence="1">
    <location>
        <begin position="66"/>
        <end position="84"/>
    </location>
</feature>
<evidence type="ECO:0000256" key="1">
    <source>
        <dbReference type="SAM" id="Phobius"/>
    </source>
</evidence>
<dbReference type="PANTHER" id="PTHR19372">
    <property type="entry name" value="SULFITE REDUCTASE"/>
    <property type="match status" value="1"/>
</dbReference>
<dbReference type="AlphaFoldDB" id="A0A6J6PZT5"/>
<protein>
    <submittedName>
        <fullName evidence="3">Unannotated protein</fullName>
    </submittedName>
</protein>
<feature type="transmembrane region" description="Helical" evidence="1">
    <location>
        <begin position="7"/>
        <end position="27"/>
    </location>
</feature>